<keyword evidence="2" id="KW-0472">Membrane</keyword>
<name>A0A6J6CYG1_9ZZZZ</name>
<accession>A0A6J6CYG1</accession>
<sequence length="137" mass="13606">MNPEQTSEQVSIAGSARRAGAVFVAIIACTGAWMIAGAGTASAQPDCEAGSSGSCYCVSIDSFTTADKCPESQGSPSTTSTTTVPTTTPETTVPQTTTTSVAVPTTTPSATLPVTEVLGVTAQQPIAATASPIEFTG</sequence>
<dbReference type="EMBL" id="CAFBMG010000045">
    <property type="protein sequence ID" value="CAB4899332.1"/>
    <property type="molecule type" value="Genomic_DNA"/>
</dbReference>
<evidence type="ECO:0000256" key="2">
    <source>
        <dbReference type="SAM" id="Phobius"/>
    </source>
</evidence>
<feature type="transmembrane region" description="Helical" evidence="2">
    <location>
        <begin position="21"/>
        <end position="41"/>
    </location>
</feature>
<feature type="region of interest" description="Disordered" evidence="1">
    <location>
        <begin position="68"/>
        <end position="109"/>
    </location>
</feature>
<feature type="compositionally biased region" description="Low complexity" evidence="1">
    <location>
        <begin position="75"/>
        <end position="109"/>
    </location>
</feature>
<evidence type="ECO:0000313" key="3">
    <source>
        <dbReference type="EMBL" id="CAB4556497.1"/>
    </source>
</evidence>
<dbReference type="EMBL" id="CAEZYU010000041">
    <property type="protein sequence ID" value="CAB4741165.1"/>
    <property type="molecule type" value="Genomic_DNA"/>
</dbReference>
<proteinExistence type="predicted"/>
<keyword evidence="2" id="KW-0812">Transmembrane</keyword>
<protein>
    <submittedName>
        <fullName evidence="3">Unannotated protein</fullName>
    </submittedName>
</protein>
<keyword evidence="2" id="KW-1133">Transmembrane helix</keyword>
<reference evidence="3" key="1">
    <citation type="submission" date="2020-05" db="EMBL/GenBank/DDBJ databases">
        <authorList>
            <person name="Chiriac C."/>
            <person name="Salcher M."/>
            <person name="Ghai R."/>
            <person name="Kavagutti S V."/>
        </authorList>
    </citation>
    <scope>NUCLEOTIDE SEQUENCE</scope>
</reference>
<evidence type="ECO:0000313" key="5">
    <source>
        <dbReference type="EMBL" id="CAB4899332.1"/>
    </source>
</evidence>
<evidence type="ECO:0000256" key="1">
    <source>
        <dbReference type="SAM" id="MobiDB-lite"/>
    </source>
</evidence>
<organism evidence="3">
    <name type="scientific">freshwater metagenome</name>
    <dbReference type="NCBI Taxonomy" id="449393"/>
    <lineage>
        <taxon>unclassified sequences</taxon>
        <taxon>metagenomes</taxon>
        <taxon>ecological metagenomes</taxon>
    </lineage>
</organism>
<dbReference type="EMBL" id="CAEZSF010000276">
    <property type="protein sequence ID" value="CAB4556497.1"/>
    <property type="molecule type" value="Genomic_DNA"/>
</dbReference>
<evidence type="ECO:0000313" key="4">
    <source>
        <dbReference type="EMBL" id="CAB4741165.1"/>
    </source>
</evidence>
<dbReference type="AlphaFoldDB" id="A0A6J6CYG1"/>
<gene>
    <name evidence="3" type="ORF">UFOPK1358_01949</name>
    <name evidence="4" type="ORF">UFOPK2766_01049</name>
    <name evidence="5" type="ORF">UFOPK3519_00753</name>
</gene>